<comment type="similarity">
    <text evidence="1">Belongs to the FldB/FldC dehydratase alpha/beta subunit family.</text>
</comment>
<dbReference type="AlphaFoldDB" id="A0A0F9AFX3"/>
<dbReference type="PANTHER" id="PTHR30548:SF4">
    <property type="entry name" value="SUBUNIT OF OXYGEN-SENSITIVE 2-HYDROXYISOCAPROYL-COA DEHYDRATASE"/>
    <property type="match status" value="1"/>
</dbReference>
<keyword evidence="4" id="KW-0411">Iron-sulfur</keyword>
<evidence type="ECO:0000256" key="1">
    <source>
        <dbReference type="ARBA" id="ARBA00005806"/>
    </source>
</evidence>
<organism evidence="5">
    <name type="scientific">marine sediment metagenome</name>
    <dbReference type="NCBI Taxonomy" id="412755"/>
    <lineage>
        <taxon>unclassified sequences</taxon>
        <taxon>metagenomes</taxon>
        <taxon>ecological metagenomes</taxon>
    </lineage>
</organism>
<accession>A0A0F9AFX3</accession>
<name>A0A0F9AFX3_9ZZZZ</name>
<evidence type="ECO:0000256" key="4">
    <source>
        <dbReference type="ARBA" id="ARBA00023014"/>
    </source>
</evidence>
<dbReference type="EMBL" id="LAZR01042880">
    <property type="protein sequence ID" value="KKL08429.1"/>
    <property type="molecule type" value="Genomic_DNA"/>
</dbReference>
<keyword evidence="2" id="KW-0479">Metal-binding</keyword>
<dbReference type="GO" id="GO:0051536">
    <property type="term" value="F:iron-sulfur cluster binding"/>
    <property type="evidence" value="ECO:0007669"/>
    <property type="project" value="UniProtKB-KW"/>
</dbReference>
<evidence type="ECO:0000256" key="3">
    <source>
        <dbReference type="ARBA" id="ARBA00023004"/>
    </source>
</evidence>
<evidence type="ECO:0000256" key="2">
    <source>
        <dbReference type="ARBA" id="ARBA00022723"/>
    </source>
</evidence>
<dbReference type="GO" id="GO:0046872">
    <property type="term" value="F:metal ion binding"/>
    <property type="evidence" value="ECO:0007669"/>
    <property type="project" value="UniProtKB-KW"/>
</dbReference>
<dbReference type="InterPro" id="IPR010327">
    <property type="entry name" value="FldB/FldC_alpha/beta"/>
</dbReference>
<sequence>MSEQQKVATKGSRKTLEMARNTWKFIMQDYGEGHEHKNAGKPVVWSCALVEKELYYSMGLFPYYPEQFASLCAVRRKTKDSEKEAVRFARYAEQAGYSTDLCGYERVCTGYVINGDLSDAPLGGMAPPDMLVTTSSVCDVRLKWFEDMAQRLQVPLFTLDRPEPVFEDIMGHPKPHEIRYYRSQLEDFLSFTTEVTGNKFDQDRLNECLDWAYKTNELRLEILELPQFRSFLLPVAAVIFDLGSASRRRGDLSPPLQLLLRRGQREEDLLT</sequence>
<dbReference type="PANTHER" id="PTHR30548">
    <property type="entry name" value="2-HYDROXYGLUTARYL-COA DEHYDRATASE, D-COMPONENT-RELATED"/>
    <property type="match status" value="1"/>
</dbReference>
<evidence type="ECO:0000313" key="5">
    <source>
        <dbReference type="EMBL" id="KKL08429.1"/>
    </source>
</evidence>
<gene>
    <name evidence="5" type="ORF">LCGC14_2575960</name>
</gene>
<dbReference type="Gene3D" id="3.40.50.11890">
    <property type="match status" value="1"/>
</dbReference>
<protein>
    <recommendedName>
        <fullName evidence="6">2-hydroxyacyl-CoA dehydratase</fullName>
    </recommendedName>
</protein>
<reference evidence="5" key="1">
    <citation type="journal article" date="2015" name="Nature">
        <title>Complex archaea that bridge the gap between prokaryotes and eukaryotes.</title>
        <authorList>
            <person name="Spang A."/>
            <person name="Saw J.H."/>
            <person name="Jorgensen S.L."/>
            <person name="Zaremba-Niedzwiedzka K."/>
            <person name="Martijn J."/>
            <person name="Lind A.E."/>
            <person name="van Eijk R."/>
            <person name="Schleper C."/>
            <person name="Guy L."/>
            <person name="Ettema T.J."/>
        </authorList>
    </citation>
    <scope>NUCLEOTIDE SEQUENCE</scope>
</reference>
<keyword evidence="3" id="KW-0408">Iron</keyword>
<dbReference type="Pfam" id="PF06050">
    <property type="entry name" value="HGD-D"/>
    <property type="match status" value="1"/>
</dbReference>
<proteinExistence type="inferred from homology"/>
<comment type="caution">
    <text evidence="5">The sequence shown here is derived from an EMBL/GenBank/DDBJ whole genome shotgun (WGS) entry which is preliminary data.</text>
</comment>
<evidence type="ECO:0008006" key="6">
    <source>
        <dbReference type="Google" id="ProtNLM"/>
    </source>
</evidence>